<dbReference type="AlphaFoldDB" id="A0AAE1D8N0"/>
<dbReference type="EMBL" id="JAWDGP010004902">
    <property type="protein sequence ID" value="KAK3761386.1"/>
    <property type="molecule type" value="Genomic_DNA"/>
</dbReference>
<dbReference type="Proteomes" id="UP001283361">
    <property type="component" value="Unassembled WGS sequence"/>
</dbReference>
<protein>
    <submittedName>
        <fullName evidence="2">Uncharacterized protein</fullName>
    </submittedName>
</protein>
<gene>
    <name evidence="2" type="ORF">RRG08_024253</name>
</gene>
<feature type="transmembrane region" description="Helical" evidence="1">
    <location>
        <begin position="15"/>
        <end position="34"/>
    </location>
</feature>
<keyword evidence="1" id="KW-0812">Transmembrane</keyword>
<name>A0AAE1D8N0_9GAST</name>
<evidence type="ECO:0000256" key="1">
    <source>
        <dbReference type="SAM" id="Phobius"/>
    </source>
</evidence>
<organism evidence="2 3">
    <name type="scientific">Elysia crispata</name>
    <name type="common">lettuce slug</name>
    <dbReference type="NCBI Taxonomy" id="231223"/>
    <lineage>
        <taxon>Eukaryota</taxon>
        <taxon>Metazoa</taxon>
        <taxon>Spiralia</taxon>
        <taxon>Lophotrochozoa</taxon>
        <taxon>Mollusca</taxon>
        <taxon>Gastropoda</taxon>
        <taxon>Heterobranchia</taxon>
        <taxon>Euthyneura</taxon>
        <taxon>Panpulmonata</taxon>
        <taxon>Sacoglossa</taxon>
        <taxon>Placobranchoidea</taxon>
        <taxon>Plakobranchidae</taxon>
        <taxon>Elysia</taxon>
    </lineage>
</organism>
<reference evidence="2" key="1">
    <citation type="journal article" date="2023" name="G3 (Bethesda)">
        <title>A reference genome for the long-term kleptoplast-retaining sea slug Elysia crispata morphotype clarki.</title>
        <authorList>
            <person name="Eastman K.E."/>
            <person name="Pendleton A.L."/>
            <person name="Shaikh M.A."/>
            <person name="Suttiyut T."/>
            <person name="Ogas R."/>
            <person name="Tomko P."/>
            <person name="Gavelis G."/>
            <person name="Widhalm J.R."/>
            <person name="Wisecaver J.H."/>
        </authorList>
    </citation>
    <scope>NUCLEOTIDE SEQUENCE</scope>
    <source>
        <strain evidence="2">ECLA1</strain>
    </source>
</reference>
<keyword evidence="3" id="KW-1185">Reference proteome</keyword>
<evidence type="ECO:0000313" key="2">
    <source>
        <dbReference type="EMBL" id="KAK3761386.1"/>
    </source>
</evidence>
<evidence type="ECO:0000313" key="3">
    <source>
        <dbReference type="Proteomes" id="UP001283361"/>
    </source>
</evidence>
<sequence>MHEIDGTLMSPFVCFHHIIPLFYVLSLSGSIIPMHARAERPFRPVDTRMTDLAKWMRCVPLRGLARRVHLCHKSAARLSRRDMVGNAQGD</sequence>
<keyword evidence="1" id="KW-0472">Membrane</keyword>
<keyword evidence="1" id="KW-1133">Transmembrane helix</keyword>
<comment type="caution">
    <text evidence="2">The sequence shown here is derived from an EMBL/GenBank/DDBJ whole genome shotgun (WGS) entry which is preliminary data.</text>
</comment>
<accession>A0AAE1D8N0</accession>
<proteinExistence type="predicted"/>